<dbReference type="InterPro" id="IPR034718">
    <property type="entry name" value="RlpA"/>
</dbReference>
<sequence length="137" mass="14442">MLIVLLLGFTGCTNGGSQTTHPDADGLASYYADHLAGNATASGEPYNPNARTAAHRTLPFGTRVRVTRVDTGDKVIVRINDRGPQQQERIVDLSRRAAEALNMIDAGVVSVTIEVLDEGAAARKPDTASLPSPTTAD</sequence>
<evidence type="ECO:0000256" key="4">
    <source>
        <dbReference type="RuleBase" id="RU003495"/>
    </source>
</evidence>
<dbReference type="NCBIfam" id="TIGR00413">
    <property type="entry name" value="rlpA"/>
    <property type="match status" value="1"/>
</dbReference>
<dbReference type="RefSeq" id="WP_098063319.1">
    <property type="nucleotide sequence ID" value="NZ_PDEP01000019.1"/>
</dbReference>
<evidence type="ECO:0000256" key="3">
    <source>
        <dbReference type="HAMAP-Rule" id="MF_02071"/>
    </source>
</evidence>
<dbReference type="PANTHER" id="PTHR34183">
    <property type="entry name" value="ENDOLYTIC PEPTIDOGLYCAN TRANSGLYCOSYLASE RLPA"/>
    <property type="match status" value="1"/>
</dbReference>
<dbReference type="GO" id="GO:0071555">
    <property type="term" value="P:cell wall organization"/>
    <property type="evidence" value="ECO:0007669"/>
    <property type="project" value="UniProtKB-KW"/>
</dbReference>
<keyword evidence="2 3" id="KW-0961">Cell wall biogenesis/degradation</keyword>
<comment type="caution">
    <text evidence="6">The sequence shown here is derived from an EMBL/GenBank/DDBJ whole genome shotgun (WGS) entry which is preliminary data.</text>
</comment>
<evidence type="ECO:0000256" key="2">
    <source>
        <dbReference type="ARBA" id="ARBA00023316"/>
    </source>
</evidence>
<dbReference type="PANTHER" id="PTHR34183:SF8">
    <property type="entry name" value="ENDOLYTIC PEPTIDOGLYCAN TRANSGLYCOSYLASE RLPA-RELATED"/>
    <property type="match status" value="1"/>
</dbReference>
<dbReference type="GO" id="GO:0008932">
    <property type="term" value="F:lytic endotransglycosylase activity"/>
    <property type="evidence" value="ECO:0007669"/>
    <property type="project" value="UniProtKB-UniRule"/>
</dbReference>
<reference evidence="6 7" key="1">
    <citation type="submission" date="2017-10" db="EMBL/GenBank/DDBJ databases">
        <title>Draft genome of Longimonas halophila.</title>
        <authorList>
            <person name="Goh K.M."/>
            <person name="Shamsir M.S."/>
            <person name="Lim S.W."/>
        </authorList>
    </citation>
    <scope>NUCLEOTIDE SEQUENCE [LARGE SCALE GENOMIC DNA]</scope>
    <source>
        <strain evidence="6 7">KCTC 42399</strain>
    </source>
</reference>
<comment type="similarity">
    <text evidence="3 4">Belongs to the RlpA family.</text>
</comment>
<keyword evidence="7" id="KW-1185">Reference proteome</keyword>
<dbReference type="InterPro" id="IPR009009">
    <property type="entry name" value="RlpA-like_DPBB"/>
</dbReference>
<keyword evidence="1 3" id="KW-0456">Lyase</keyword>
<evidence type="ECO:0000256" key="1">
    <source>
        <dbReference type="ARBA" id="ARBA00023239"/>
    </source>
</evidence>
<dbReference type="InterPro" id="IPR036908">
    <property type="entry name" value="RlpA-like_sf"/>
</dbReference>
<comment type="function">
    <text evidence="3">Lytic transglycosylase with a strong preference for naked glycan strands that lack stem peptides.</text>
</comment>
<gene>
    <name evidence="3" type="primary">rlpA</name>
    <name evidence="6" type="ORF">CRI93_14255</name>
</gene>
<evidence type="ECO:0000259" key="5">
    <source>
        <dbReference type="Pfam" id="PF03330"/>
    </source>
</evidence>
<keyword evidence="6" id="KW-0449">Lipoprotein</keyword>
<dbReference type="SUPFAM" id="SSF50685">
    <property type="entry name" value="Barwin-like endoglucanases"/>
    <property type="match status" value="1"/>
</dbReference>
<dbReference type="AlphaFoldDB" id="A0A2H3P3P6"/>
<accession>A0A2H3P3P6</accession>
<dbReference type="CDD" id="cd22268">
    <property type="entry name" value="DPBB_RlpA-like"/>
    <property type="match status" value="1"/>
</dbReference>
<dbReference type="Gene3D" id="2.40.40.10">
    <property type="entry name" value="RlpA-like domain"/>
    <property type="match status" value="1"/>
</dbReference>
<dbReference type="HAMAP" id="MF_02071">
    <property type="entry name" value="RlpA"/>
    <property type="match status" value="1"/>
</dbReference>
<dbReference type="OrthoDB" id="9779128at2"/>
<proteinExistence type="inferred from homology"/>
<protein>
    <recommendedName>
        <fullName evidence="3">Probable endolytic peptidoglycan transglycosylase RlpA</fullName>
        <ecNumber evidence="3">4.2.2.-</ecNumber>
    </recommendedName>
</protein>
<dbReference type="Pfam" id="PF03330">
    <property type="entry name" value="DPBB_1"/>
    <property type="match status" value="1"/>
</dbReference>
<evidence type="ECO:0000313" key="7">
    <source>
        <dbReference type="Proteomes" id="UP000221024"/>
    </source>
</evidence>
<name>A0A2H3P3P6_9BACT</name>
<evidence type="ECO:0000313" key="6">
    <source>
        <dbReference type="EMBL" id="PEN04944.1"/>
    </source>
</evidence>
<dbReference type="InterPro" id="IPR012997">
    <property type="entry name" value="RplA"/>
</dbReference>
<feature type="domain" description="RlpA-like protein double-psi beta-barrel" evidence="5">
    <location>
        <begin position="24"/>
        <end position="113"/>
    </location>
</feature>
<dbReference type="GO" id="GO:0000270">
    <property type="term" value="P:peptidoglycan metabolic process"/>
    <property type="evidence" value="ECO:0007669"/>
    <property type="project" value="UniProtKB-UniRule"/>
</dbReference>
<dbReference type="EC" id="4.2.2.-" evidence="3"/>
<dbReference type="EMBL" id="PDEP01000019">
    <property type="protein sequence ID" value="PEN04944.1"/>
    <property type="molecule type" value="Genomic_DNA"/>
</dbReference>
<organism evidence="6 7">
    <name type="scientific">Longimonas halophila</name>
    <dbReference type="NCBI Taxonomy" id="1469170"/>
    <lineage>
        <taxon>Bacteria</taxon>
        <taxon>Pseudomonadati</taxon>
        <taxon>Rhodothermota</taxon>
        <taxon>Rhodothermia</taxon>
        <taxon>Rhodothermales</taxon>
        <taxon>Salisaetaceae</taxon>
        <taxon>Longimonas</taxon>
    </lineage>
</organism>
<dbReference type="Proteomes" id="UP000221024">
    <property type="component" value="Unassembled WGS sequence"/>
</dbReference>